<dbReference type="Proteomes" id="UP001187531">
    <property type="component" value="Unassembled WGS sequence"/>
</dbReference>
<protein>
    <recommendedName>
        <fullName evidence="9">Heparan-sulfate 6-O-sulfotransferase</fullName>
        <ecNumber evidence="9">2.8.2.-</ecNumber>
    </recommendedName>
</protein>
<dbReference type="Gene3D" id="3.40.50.300">
    <property type="entry name" value="P-loop containing nucleotide triphosphate hydrolases"/>
    <property type="match status" value="1"/>
</dbReference>
<evidence type="ECO:0000256" key="3">
    <source>
        <dbReference type="ARBA" id="ARBA00022679"/>
    </source>
</evidence>
<evidence type="ECO:0000256" key="6">
    <source>
        <dbReference type="ARBA" id="ARBA00022989"/>
    </source>
</evidence>
<keyword evidence="4" id="KW-0812">Transmembrane</keyword>
<dbReference type="PANTHER" id="PTHR12812">
    <property type="entry name" value="HEPARAN SULFATE 6-O-SULFOTRANSFERASE 3"/>
    <property type="match status" value="1"/>
</dbReference>
<comment type="function">
    <text evidence="9">6-O-sulfation enzyme which catalyzes the transfer of sulfate from 3'-phosphoadenosine 5'-phosphosulfate (PAPS) to position 6 of the N-sulfoglucosamine residue (GlcNS) of heparan sulfate.</text>
</comment>
<dbReference type="GO" id="GO:0017095">
    <property type="term" value="F:heparan sulfate 6-sulfotransferase activity"/>
    <property type="evidence" value="ECO:0007669"/>
    <property type="project" value="TreeGrafter"/>
</dbReference>
<evidence type="ECO:0000313" key="10">
    <source>
        <dbReference type="EMBL" id="KAK2727233.1"/>
    </source>
</evidence>
<comment type="similarity">
    <text evidence="2 9">Belongs to the sulfotransferase 6 family.</text>
</comment>
<organism evidence="10 11">
    <name type="scientific">Artemia franciscana</name>
    <name type="common">Brine shrimp</name>
    <name type="synonym">Artemia sanfranciscana</name>
    <dbReference type="NCBI Taxonomy" id="6661"/>
    <lineage>
        <taxon>Eukaryota</taxon>
        <taxon>Metazoa</taxon>
        <taxon>Ecdysozoa</taxon>
        <taxon>Arthropoda</taxon>
        <taxon>Crustacea</taxon>
        <taxon>Branchiopoda</taxon>
        <taxon>Anostraca</taxon>
        <taxon>Artemiidae</taxon>
        <taxon>Artemia</taxon>
    </lineage>
</organism>
<dbReference type="PANTHER" id="PTHR12812:SF0">
    <property type="entry name" value="HEPARAN-SULFATE 6-O-SULFOTRANSFERASE"/>
    <property type="match status" value="1"/>
</dbReference>
<reference evidence="10" key="1">
    <citation type="submission" date="2023-07" db="EMBL/GenBank/DDBJ databases">
        <title>Chromosome-level genome assembly of Artemia franciscana.</title>
        <authorList>
            <person name="Jo E."/>
        </authorList>
    </citation>
    <scope>NUCLEOTIDE SEQUENCE</scope>
    <source>
        <tissue evidence="10">Whole body</tissue>
    </source>
</reference>
<evidence type="ECO:0000256" key="5">
    <source>
        <dbReference type="ARBA" id="ARBA00022968"/>
    </source>
</evidence>
<evidence type="ECO:0000256" key="8">
    <source>
        <dbReference type="ARBA" id="ARBA00023180"/>
    </source>
</evidence>
<dbReference type="AlphaFoldDB" id="A0AA88IFM1"/>
<proteinExistence type="inferred from homology"/>
<comment type="catalytic activity">
    <reaction evidence="9">
        <text>alpha-D-glucosaminyl-[heparan sulfate](n) + 3'-phosphoadenylyl sulfate = 6-sulfo-alpha-D-glucosaminyl-[heparan sulfate](n) + adenosine 3',5'-bisphosphate + H(+)</text>
        <dbReference type="Rhea" id="RHEA:56604"/>
        <dbReference type="Rhea" id="RHEA-COMP:9830"/>
        <dbReference type="Rhea" id="RHEA-COMP:14621"/>
        <dbReference type="ChEBI" id="CHEBI:15378"/>
        <dbReference type="ChEBI" id="CHEBI:58339"/>
        <dbReference type="ChEBI" id="CHEBI:58343"/>
        <dbReference type="ChEBI" id="CHEBI:58388"/>
        <dbReference type="ChEBI" id="CHEBI:140604"/>
    </reaction>
</comment>
<keyword evidence="8" id="KW-0325">Glycoprotein</keyword>
<dbReference type="InterPro" id="IPR005331">
    <property type="entry name" value="Sulfotransferase"/>
</dbReference>
<gene>
    <name evidence="10" type="ORF">QYM36_007911</name>
</gene>
<evidence type="ECO:0000256" key="2">
    <source>
        <dbReference type="ARBA" id="ARBA00010109"/>
    </source>
</evidence>
<evidence type="ECO:0000313" key="11">
    <source>
        <dbReference type="Proteomes" id="UP001187531"/>
    </source>
</evidence>
<keyword evidence="6" id="KW-1133">Transmembrane helix</keyword>
<keyword evidence="11" id="KW-1185">Reference proteome</keyword>
<dbReference type="FunFam" id="3.40.50.300:FF:000347">
    <property type="entry name" value="Heparan-sulfate 6-O-sulfotransferase"/>
    <property type="match status" value="1"/>
</dbReference>
<evidence type="ECO:0000256" key="9">
    <source>
        <dbReference type="RuleBase" id="RU364122"/>
    </source>
</evidence>
<accession>A0AA88IFM1</accession>
<keyword evidence="3 9" id="KW-0808">Transferase</keyword>
<dbReference type="GO" id="GO:0016020">
    <property type="term" value="C:membrane"/>
    <property type="evidence" value="ECO:0007669"/>
    <property type="project" value="UniProtKB-SubCell"/>
</dbReference>
<name>A0AA88IFM1_ARTSF</name>
<comment type="caution">
    <text evidence="10">The sequence shown here is derived from an EMBL/GenBank/DDBJ whole genome shotgun (WGS) entry which is preliminary data.</text>
</comment>
<evidence type="ECO:0000256" key="4">
    <source>
        <dbReference type="ARBA" id="ARBA00022692"/>
    </source>
</evidence>
<evidence type="ECO:0000256" key="7">
    <source>
        <dbReference type="ARBA" id="ARBA00023136"/>
    </source>
</evidence>
<dbReference type="EC" id="2.8.2.-" evidence="9"/>
<evidence type="ECO:0000256" key="1">
    <source>
        <dbReference type="ARBA" id="ARBA00004606"/>
    </source>
</evidence>
<keyword evidence="7 9" id="KW-0472">Membrane</keyword>
<dbReference type="Pfam" id="PF03567">
    <property type="entry name" value="Sulfotransfer_2"/>
    <property type="match status" value="1"/>
</dbReference>
<comment type="subcellular location">
    <subcellularLocation>
        <location evidence="1 9">Membrane</location>
        <topology evidence="1 9">Single-pass type II membrane protein</topology>
    </subcellularLocation>
</comment>
<dbReference type="InterPro" id="IPR010635">
    <property type="entry name" value="Heparan_SO4-6-sulfoTrfase"/>
</dbReference>
<keyword evidence="5 9" id="KW-0735">Signal-anchor</keyword>
<dbReference type="EMBL" id="JAVRJZ010000001">
    <property type="protein sequence ID" value="KAK2727233.1"/>
    <property type="molecule type" value="Genomic_DNA"/>
</dbReference>
<dbReference type="InterPro" id="IPR027417">
    <property type="entry name" value="P-loop_NTPase"/>
</dbReference>
<sequence length="359" mass="41941">MELGSLKASWMASMSENSRSFVNSLEFNSNEALLNVFDVENVNFSIRGNDVMVFLHIQKTGGTQFGRHLVKDLDLERPCSCHHEKKRCDCLRPGKSREIWLFSRYSTGWKCGLHADWTELTECVDTKLDQIEGGNKNRRYLYVTFLRDPVSRFLSEFRHVQRGATWKNSKHSCNHRLATKNELPPCFEGDRWTNITLDSFMSCQYNLALNRQTRMLADLKVVGCYNISAMSKSERGRLLLSSAKLNLSKMPFLGITEHQQMSQYIFERTFKTKFLFPFEHYNKTVSSETLKELTEEQKQTVLEFNSLDVELYDFAMKLFNNRFEKLKKLDDDFEAHYQEAHNSGQTFAWDLLSDEDVEI</sequence>